<evidence type="ECO:0008006" key="14">
    <source>
        <dbReference type="Google" id="ProtNLM"/>
    </source>
</evidence>
<dbReference type="SUPFAM" id="SSF48264">
    <property type="entry name" value="Cytochrome P450"/>
    <property type="match status" value="1"/>
</dbReference>
<keyword evidence="11" id="KW-1133">Transmembrane helix</keyword>
<gene>
    <name evidence="12" type="ORF">D0863_02207</name>
</gene>
<dbReference type="PRINTS" id="PR00385">
    <property type="entry name" value="P450"/>
</dbReference>
<reference evidence="12 13" key="1">
    <citation type="journal article" date="2018" name="BMC Genomics">
        <title>Genomic evidence for intraspecific hybridization in a clonal and extremely halotolerant yeast.</title>
        <authorList>
            <person name="Gostincar C."/>
            <person name="Stajich J.E."/>
            <person name="Zupancic J."/>
            <person name="Zalar P."/>
            <person name="Gunde-Cimerman N."/>
        </authorList>
    </citation>
    <scope>NUCLEOTIDE SEQUENCE [LARGE SCALE GENOMIC DNA]</scope>
    <source>
        <strain evidence="12 13">EXF-2682</strain>
    </source>
</reference>
<dbReference type="InterPro" id="IPR001128">
    <property type="entry name" value="Cyt_P450"/>
</dbReference>
<dbReference type="PROSITE" id="PS00086">
    <property type="entry name" value="CYTOCHROME_P450"/>
    <property type="match status" value="1"/>
</dbReference>
<dbReference type="GO" id="GO:0020037">
    <property type="term" value="F:heme binding"/>
    <property type="evidence" value="ECO:0007669"/>
    <property type="project" value="InterPro"/>
</dbReference>
<dbReference type="Proteomes" id="UP000269276">
    <property type="component" value="Unassembled WGS sequence"/>
</dbReference>
<dbReference type="EMBL" id="QWIP01000046">
    <property type="protein sequence ID" value="RMY76009.1"/>
    <property type="molecule type" value="Genomic_DNA"/>
</dbReference>
<evidence type="ECO:0000256" key="5">
    <source>
        <dbReference type="ARBA" id="ARBA00023002"/>
    </source>
</evidence>
<comment type="caution">
    <text evidence="12">The sequence shown here is derived from an EMBL/GenBank/DDBJ whole genome shotgun (WGS) entry which is preliminary data.</text>
</comment>
<feature type="transmembrane region" description="Helical" evidence="11">
    <location>
        <begin position="12"/>
        <end position="29"/>
    </location>
</feature>
<dbReference type="InterPro" id="IPR036396">
    <property type="entry name" value="Cyt_P450_sf"/>
</dbReference>
<name>A0A3M7EHB6_HORWE</name>
<dbReference type="InterPro" id="IPR017972">
    <property type="entry name" value="Cyt_P450_CS"/>
</dbReference>
<keyword evidence="4 8" id="KW-0479">Metal-binding</keyword>
<comment type="cofactor">
    <cofactor evidence="1 8">
        <name>heme</name>
        <dbReference type="ChEBI" id="CHEBI:30413"/>
    </cofactor>
</comment>
<dbReference type="InterPro" id="IPR002401">
    <property type="entry name" value="Cyt_P450_E_grp-I"/>
</dbReference>
<dbReference type="PANTHER" id="PTHR24287:SF1">
    <property type="entry name" value="P450, PUTATIVE (EUROFUNG)-RELATED"/>
    <property type="match status" value="1"/>
</dbReference>
<keyword evidence="11" id="KW-0812">Transmembrane</keyword>
<dbReference type="OrthoDB" id="1470350at2759"/>
<sequence length="565" mass="64253">MTAEDMTQPSLPILWVAAGVYIAWLISSLQAERRFRNFATSHGCEPVYQAQDQKWPWGIDRMYKVLTARKRGMDPLDDYFAWPLYEHPTLQRTGLGGAQNIETIEPANVKAILATKFDDWIIGERRHRALRPCQGHNIFTSDGAFWQHSRALLRPQFARELVNDLEATEKATHELFDAFGPVDEDGWTKLQDIKPMLLRFVLDTATSFLFGESVESQRALMTSKNGASDDQDPDTGRLAGSNEFAEAFDESSYYMVTRIRLQQLYFLSNTKHFKKAIAIFKSLPNRIVNQRLQQQQQQDEEEEKGTPSVPKQKRKFDLLSSLMQHTKDETELRDQTLGVLFASRDTTSSLILWTLLLLGQHPSIYQKLRSVVTETFPPSHQQEAAASSPLLDFPSLKSCRYVQHVLHETLRLYQPVPLNSRVAVRDTVLPVGGGPDGTKPVAIRKGQQVLWNTYAMQRRQDLWGDDALEFRPERWEEDARRSRMVGDGFAFAPFSAGPRICLGQQYALTEAGYLLVRLVQRYDRVELDPQSAAAATAAKHGRVKKTIGLTLAPVEVRLRLHEAGR</sequence>
<evidence type="ECO:0000256" key="7">
    <source>
        <dbReference type="ARBA" id="ARBA00023033"/>
    </source>
</evidence>
<dbReference type="CDD" id="cd11063">
    <property type="entry name" value="CYP52"/>
    <property type="match status" value="1"/>
</dbReference>
<dbReference type="InterPro" id="IPR047146">
    <property type="entry name" value="Cyt_P450_E_CYP52_fungi"/>
</dbReference>
<accession>A0A3M7EHB6</accession>
<dbReference type="VEuPathDB" id="FungiDB:BTJ68_03677"/>
<dbReference type="GO" id="GO:0016705">
    <property type="term" value="F:oxidoreductase activity, acting on paired donors, with incorporation or reduction of molecular oxygen"/>
    <property type="evidence" value="ECO:0007669"/>
    <property type="project" value="InterPro"/>
</dbReference>
<feature type="region of interest" description="Disordered" evidence="10">
    <location>
        <begin position="291"/>
        <end position="311"/>
    </location>
</feature>
<evidence type="ECO:0000256" key="6">
    <source>
        <dbReference type="ARBA" id="ARBA00023004"/>
    </source>
</evidence>
<dbReference type="Pfam" id="PF00067">
    <property type="entry name" value="p450"/>
    <property type="match status" value="1"/>
</dbReference>
<dbReference type="Gene3D" id="1.10.630.10">
    <property type="entry name" value="Cytochrome P450"/>
    <property type="match status" value="1"/>
</dbReference>
<keyword evidence="3 8" id="KW-0349">Heme</keyword>
<organism evidence="12 13">
    <name type="scientific">Hortaea werneckii</name>
    <name type="common">Black yeast</name>
    <name type="synonym">Cladosporium werneckii</name>
    <dbReference type="NCBI Taxonomy" id="91943"/>
    <lineage>
        <taxon>Eukaryota</taxon>
        <taxon>Fungi</taxon>
        <taxon>Dikarya</taxon>
        <taxon>Ascomycota</taxon>
        <taxon>Pezizomycotina</taxon>
        <taxon>Dothideomycetes</taxon>
        <taxon>Dothideomycetidae</taxon>
        <taxon>Mycosphaerellales</taxon>
        <taxon>Teratosphaeriaceae</taxon>
        <taxon>Hortaea</taxon>
    </lineage>
</organism>
<evidence type="ECO:0000256" key="9">
    <source>
        <dbReference type="RuleBase" id="RU000461"/>
    </source>
</evidence>
<feature type="binding site" description="axial binding residue" evidence="8">
    <location>
        <position position="501"/>
    </location>
    <ligand>
        <name>heme</name>
        <dbReference type="ChEBI" id="CHEBI:30413"/>
    </ligand>
    <ligandPart>
        <name>Fe</name>
        <dbReference type="ChEBI" id="CHEBI:18248"/>
    </ligandPart>
</feature>
<evidence type="ECO:0000256" key="3">
    <source>
        <dbReference type="ARBA" id="ARBA00022617"/>
    </source>
</evidence>
<keyword evidence="5 9" id="KW-0560">Oxidoreductase</keyword>
<evidence type="ECO:0000256" key="8">
    <source>
        <dbReference type="PIRSR" id="PIRSR602401-1"/>
    </source>
</evidence>
<dbReference type="GO" id="GO:0005506">
    <property type="term" value="F:iron ion binding"/>
    <property type="evidence" value="ECO:0007669"/>
    <property type="project" value="InterPro"/>
</dbReference>
<evidence type="ECO:0000256" key="4">
    <source>
        <dbReference type="ARBA" id="ARBA00022723"/>
    </source>
</evidence>
<proteinExistence type="inferred from homology"/>
<keyword evidence="6 8" id="KW-0408">Iron</keyword>
<evidence type="ECO:0000313" key="13">
    <source>
        <dbReference type="Proteomes" id="UP000269276"/>
    </source>
</evidence>
<keyword evidence="7 9" id="KW-0503">Monooxygenase</keyword>
<dbReference type="AlphaFoldDB" id="A0A3M7EHB6"/>
<dbReference type="PRINTS" id="PR00463">
    <property type="entry name" value="EP450I"/>
</dbReference>
<protein>
    <recommendedName>
        <fullName evidence="14">Cytochrome P450</fullName>
    </recommendedName>
</protein>
<evidence type="ECO:0000256" key="10">
    <source>
        <dbReference type="SAM" id="MobiDB-lite"/>
    </source>
</evidence>
<evidence type="ECO:0000256" key="2">
    <source>
        <dbReference type="ARBA" id="ARBA00010617"/>
    </source>
</evidence>
<evidence type="ECO:0000256" key="1">
    <source>
        <dbReference type="ARBA" id="ARBA00001971"/>
    </source>
</evidence>
<evidence type="ECO:0000256" key="11">
    <source>
        <dbReference type="SAM" id="Phobius"/>
    </source>
</evidence>
<evidence type="ECO:0000313" key="12">
    <source>
        <dbReference type="EMBL" id="RMY76009.1"/>
    </source>
</evidence>
<dbReference type="GO" id="GO:0004497">
    <property type="term" value="F:monooxygenase activity"/>
    <property type="evidence" value="ECO:0007669"/>
    <property type="project" value="UniProtKB-KW"/>
</dbReference>
<keyword evidence="11" id="KW-0472">Membrane</keyword>
<dbReference type="PANTHER" id="PTHR24287">
    <property type="entry name" value="P450, PUTATIVE (EUROFUNG)-RELATED"/>
    <property type="match status" value="1"/>
</dbReference>
<comment type="similarity">
    <text evidence="2 9">Belongs to the cytochrome P450 family.</text>
</comment>